<evidence type="ECO:0000259" key="1">
    <source>
        <dbReference type="Pfam" id="PF14065"/>
    </source>
</evidence>
<evidence type="ECO:0000313" key="3">
    <source>
        <dbReference type="Proteomes" id="UP001430614"/>
    </source>
</evidence>
<accession>A0ABS8K6W4</accession>
<comment type="caution">
    <text evidence="2">The sequence shown here is derived from an EMBL/GenBank/DDBJ whole genome shotgun (WGS) entry which is preliminary data.</text>
</comment>
<protein>
    <submittedName>
        <fullName evidence="2">DUF4255 domain-containing protein</fullName>
    </submittedName>
</protein>
<dbReference type="Pfam" id="PF14065">
    <property type="entry name" value="Pvc16_N"/>
    <property type="match status" value="1"/>
</dbReference>
<reference evidence="2 3" key="1">
    <citation type="submission" date="2021-11" db="EMBL/GenBank/DDBJ databases">
        <authorList>
            <person name="Oh E.-T."/>
            <person name="Kim S.-B."/>
        </authorList>
    </citation>
    <scope>NUCLEOTIDE SEQUENCE [LARGE SCALE GENOMIC DNA]</scope>
    <source>
        <strain evidence="2 3">MMS20-SJTN17</strain>
    </source>
</reference>
<feature type="domain" description="Pvc16 N-terminal" evidence="1">
    <location>
        <begin position="7"/>
        <end position="180"/>
    </location>
</feature>
<keyword evidence="3" id="KW-1185">Reference proteome</keyword>
<dbReference type="InterPro" id="IPR025351">
    <property type="entry name" value="Pvc16_N"/>
</dbReference>
<organism evidence="2 3">
    <name type="scientific">Paraburkholderia translucens</name>
    <dbReference type="NCBI Taxonomy" id="2886945"/>
    <lineage>
        <taxon>Bacteria</taxon>
        <taxon>Pseudomonadati</taxon>
        <taxon>Pseudomonadota</taxon>
        <taxon>Betaproteobacteria</taxon>
        <taxon>Burkholderiales</taxon>
        <taxon>Burkholderiaceae</taxon>
        <taxon>Paraburkholderia</taxon>
    </lineage>
</organism>
<dbReference type="Proteomes" id="UP001430614">
    <property type="component" value="Unassembled WGS sequence"/>
</dbReference>
<dbReference type="RefSeq" id="WP_230559396.1">
    <property type="nucleotide sequence ID" value="NZ_JAJITC010000001.1"/>
</dbReference>
<evidence type="ECO:0000313" key="2">
    <source>
        <dbReference type="EMBL" id="MCC8400480.1"/>
    </source>
</evidence>
<gene>
    <name evidence="2" type="ORF">LJ655_00995</name>
</gene>
<name>A0ABS8K6W4_9BURK</name>
<sequence>MTMLDDLDETLAALLKSELSPGLAHQIQVSFEAPDDRFPPQSVTTPAIDLFLYDVRENTELRSHEFQFDRSEDGSVLRTAAPIRVDASYLITAWPREGLASPAEDEHRLLGEVMRVLLRHRALPEEVLHGSLKGSNMPLPVSALQPGRLQSLGEFWQAMGGKPKAAINYTVTLLVDVGKVEKIQLVKEPVFYYDPRMRGESPPAP</sequence>
<proteinExistence type="predicted"/>
<dbReference type="EMBL" id="JAJITC010000001">
    <property type="protein sequence ID" value="MCC8400480.1"/>
    <property type="molecule type" value="Genomic_DNA"/>
</dbReference>